<dbReference type="STRING" id="858893.H6BKS2"/>
<feature type="compositionally biased region" description="Low complexity" evidence="1">
    <location>
        <begin position="948"/>
        <end position="971"/>
    </location>
</feature>
<evidence type="ECO:0000256" key="1">
    <source>
        <dbReference type="SAM" id="MobiDB-lite"/>
    </source>
</evidence>
<dbReference type="GO" id="GO:0000463">
    <property type="term" value="P:maturation of LSU-rRNA from tricistronic rRNA transcript (SSU-rRNA, 5.8S rRNA, LSU-rRNA)"/>
    <property type="evidence" value="ECO:0007669"/>
    <property type="project" value="TreeGrafter"/>
</dbReference>
<feature type="domain" description="URB1 central HEAT repeat" evidence="4">
    <location>
        <begin position="626"/>
        <end position="811"/>
    </location>
</feature>
<dbReference type="OMA" id="RYITFKR"/>
<dbReference type="GO" id="GO:0005730">
    <property type="term" value="C:nucleolus"/>
    <property type="evidence" value="ECO:0007669"/>
    <property type="project" value="TreeGrafter"/>
</dbReference>
<evidence type="ECO:0000313" key="5">
    <source>
        <dbReference type="EMBL" id="EHY52706.1"/>
    </source>
</evidence>
<dbReference type="InterPro" id="IPR039844">
    <property type="entry name" value="URB1"/>
</dbReference>
<feature type="compositionally biased region" description="Basic and acidic residues" evidence="1">
    <location>
        <begin position="824"/>
        <end position="834"/>
    </location>
</feature>
<dbReference type="GeneID" id="20305554"/>
<dbReference type="InterPro" id="IPR059018">
    <property type="entry name" value="HEAT_URB1"/>
</dbReference>
<evidence type="ECO:0000259" key="2">
    <source>
        <dbReference type="Pfam" id="PF11707"/>
    </source>
</evidence>
<evidence type="ECO:0000259" key="3">
    <source>
        <dbReference type="Pfam" id="PF16201"/>
    </source>
</evidence>
<dbReference type="InParanoid" id="H6BKS2"/>
<dbReference type="eggNOG" id="KOG1791">
    <property type="taxonomic scope" value="Eukaryota"/>
</dbReference>
<dbReference type="AlphaFoldDB" id="H6BKS2"/>
<dbReference type="InterPro" id="IPR032436">
    <property type="entry name" value="URB1_C"/>
</dbReference>
<keyword evidence="6" id="KW-1185">Reference proteome</keyword>
<feature type="region of interest" description="Disordered" evidence="1">
    <location>
        <begin position="948"/>
        <end position="973"/>
    </location>
</feature>
<dbReference type="VEuPathDB" id="FungiDB:HMPREF1120_00915"/>
<accession>H6BKS2</accession>
<dbReference type="HOGENOM" id="CLU_009575_0_0_1"/>
<dbReference type="PANTHER" id="PTHR13500">
    <property type="entry name" value="NUCLEOLAR PRERIBOSOMAL-ASSOCIATED PROTEIN 1"/>
    <property type="match status" value="1"/>
</dbReference>
<dbReference type="InterPro" id="IPR021714">
    <property type="entry name" value="URB1_N"/>
</dbReference>
<feature type="region of interest" description="Disordered" evidence="1">
    <location>
        <begin position="809"/>
        <end position="877"/>
    </location>
</feature>
<dbReference type="RefSeq" id="XP_009153167.1">
    <property type="nucleotide sequence ID" value="XM_009154919.1"/>
</dbReference>
<dbReference type="Pfam" id="PF16201">
    <property type="entry name" value="NopRA1"/>
    <property type="match status" value="1"/>
</dbReference>
<dbReference type="SUPFAM" id="SSF48371">
    <property type="entry name" value="ARM repeat"/>
    <property type="match status" value="1"/>
</dbReference>
<organism evidence="5 6">
    <name type="scientific">Exophiala dermatitidis (strain ATCC 34100 / CBS 525.76 / NIH/UT8656)</name>
    <name type="common">Black yeast</name>
    <name type="synonym">Wangiella dermatitidis</name>
    <dbReference type="NCBI Taxonomy" id="858893"/>
    <lineage>
        <taxon>Eukaryota</taxon>
        <taxon>Fungi</taxon>
        <taxon>Dikarya</taxon>
        <taxon>Ascomycota</taxon>
        <taxon>Pezizomycotina</taxon>
        <taxon>Eurotiomycetes</taxon>
        <taxon>Chaetothyriomycetidae</taxon>
        <taxon>Chaetothyriales</taxon>
        <taxon>Herpotrichiellaceae</taxon>
        <taxon>Exophiala</taxon>
    </lineage>
</organism>
<feature type="domain" description="URB1 C-terminal" evidence="3">
    <location>
        <begin position="893"/>
        <end position="1130"/>
    </location>
</feature>
<proteinExistence type="predicted"/>
<dbReference type="InterPro" id="IPR016024">
    <property type="entry name" value="ARM-type_fold"/>
</dbReference>
<dbReference type="Proteomes" id="UP000007304">
    <property type="component" value="Unassembled WGS sequence"/>
</dbReference>
<name>H6BKS2_EXODN</name>
<evidence type="ECO:0000313" key="6">
    <source>
        <dbReference type="Proteomes" id="UP000007304"/>
    </source>
</evidence>
<dbReference type="OrthoDB" id="72892at2759"/>
<sequence length="1211" mass="134199">MDEERSRKRRKVDSGAPETLALPSSAGELQWLLQFSQSPSPRVVAAINQFKTFVSSIAENQNTAIKEHQFKILKEYCDQQSSETHEQVDFPDLLSVWSSASQSNDEAILWAVPAALSQFFRTISSRLEFREFGLSLCHSLLKRDQLRIFDKSLSLPRSKGRITIACLQLLTEVISFDGGALAGNVFGRRDYLYRRLDGFFAQTPAEGAESTASTVHRAALDFLLANLKYLDTESKTELITHGKTLYSAVRTLPRECADVVIQTLKVLEKFVLDDESLSKQIKGRCFNSGFLSALAKLYDYSDTSADTAEVDGGSSSVRDALQHLLIQVCTTTKGPLLRQTGWYPPGSNPDILPQDGNMVDLGFDSPYYSDDYTQKVPVKNGTLSIFIQGLKPESDSLQANLIISIFKAAPELVADYFTRKPKFVVPPGDDPLWRGQFAFLFSVVQLSVPLHCGWPGGFALTPPPLSIAIESILPRPLDRSTLTKCLQTKDDIITISAARVLTVAMDKLASVLDIFDDAHPSTTQWSQASTRLLNLFIDRVPPMQDLVTALQSLDQDNEQVRTSILECLATYHKVLPETTAASKFDIGPTLGKTLRRLESDTLEEDTRSILDEQLQHLVQIANVSLATKWFSKTASDAVSLIVQLLKYSVQHPANIVAKQSLSVIRTILSDKGILNPDTGSFQALVASLTPTKKWQAELETYQFLDNCMTRTMQRPVKYLDRLEQMQQMLSDSKGLSLIACCMAEQWPFVVKKGDKKATKNIAEWTARFFSALDAADENWRVLSHLQEEMKVEADGDEKAKAALVKALEKQRKKPVELPSQEPSDNQKETARSESIDGDGASDIGTGKPSDPTGHAVDLDTVFDPQPPIPSSLQGLDRWTKPDFESEIKSGRLANLLRCLISPDAEIRLQAFHTLHTVMHEVEQSTFAEKTQLYLLLGEVYETVRVYSSSSNTNSNNKNRQTTNSSTTSPLSTAPPPSIIAELAIQILPVIADPSSPFYRKTNKFLLRSPSWTIQSLLPYWLSTTFLAEPESDDTDHVGGVNAQSLEIDRLLDLLANSLRTQTDMDLYRRAHVFTRLFSFFFAPVCRASARKKILGIVHIAASGLASGGETITTTTNGTDTLITRVAVREWLSIARALLRNRNNSGHNGSTWSGASASTTETDTELSSLIDSIAREIQQTCDADAIFAWESQRPIFKIADANAAAEDKDKDE</sequence>
<dbReference type="Pfam" id="PF11707">
    <property type="entry name" value="Npa1"/>
    <property type="match status" value="1"/>
</dbReference>
<feature type="domain" description="URB1 N-terminal" evidence="2">
    <location>
        <begin position="91"/>
        <end position="421"/>
    </location>
</feature>
<protein>
    <submittedName>
        <fullName evidence="5">Uncharacterized protein</fullName>
    </submittedName>
</protein>
<reference evidence="5" key="1">
    <citation type="submission" date="2011-07" db="EMBL/GenBank/DDBJ databases">
        <title>The Genome Sequence of Exophiala (Wangiella) dermatitidis NIH/UT8656.</title>
        <authorList>
            <consortium name="The Broad Institute Genome Sequencing Platform"/>
            <person name="Cuomo C."/>
            <person name="Wang Z."/>
            <person name="Hunicke-Smith S."/>
            <person name="Szanislo P.J."/>
            <person name="Earl A."/>
            <person name="Young S.K."/>
            <person name="Zeng Q."/>
            <person name="Gargeya S."/>
            <person name="Fitzgerald M."/>
            <person name="Haas B."/>
            <person name="Abouelleil A."/>
            <person name="Alvarado L."/>
            <person name="Arachchi H.M."/>
            <person name="Berlin A."/>
            <person name="Brown A."/>
            <person name="Chapman S.B."/>
            <person name="Chen Z."/>
            <person name="Dunbar C."/>
            <person name="Freedman E."/>
            <person name="Gearin G."/>
            <person name="Gellesch M."/>
            <person name="Goldberg J."/>
            <person name="Griggs A."/>
            <person name="Gujja S."/>
            <person name="Heiman D."/>
            <person name="Howarth C."/>
            <person name="Larson L."/>
            <person name="Lui A."/>
            <person name="MacDonald P.J.P."/>
            <person name="Montmayeur A."/>
            <person name="Murphy C."/>
            <person name="Neiman D."/>
            <person name="Pearson M."/>
            <person name="Priest M."/>
            <person name="Roberts A."/>
            <person name="Saif S."/>
            <person name="Shea T."/>
            <person name="Shenoy N."/>
            <person name="Sisk P."/>
            <person name="Stolte C."/>
            <person name="Sykes S."/>
            <person name="Wortman J."/>
            <person name="Nusbaum C."/>
            <person name="Birren B."/>
        </authorList>
    </citation>
    <scope>NUCLEOTIDE SEQUENCE</scope>
    <source>
        <strain evidence="5">NIH/UT8656</strain>
    </source>
</reference>
<dbReference type="Pfam" id="PF26140">
    <property type="entry name" value="HEAT_URB1"/>
    <property type="match status" value="1"/>
</dbReference>
<dbReference type="PANTHER" id="PTHR13500:SF0">
    <property type="entry name" value="NUCLEOLAR PRE-RIBOSOMAL-ASSOCIATED PROTEIN 1"/>
    <property type="match status" value="1"/>
</dbReference>
<dbReference type="GO" id="GO:0000466">
    <property type="term" value="P:maturation of 5.8S rRNA from tricistronic rRNA transcript (SSU-rRNA, 5.8S rRNA, LSU-rRNA)"/>
    <property type="evidence" value="ECO:0007669"/>
    <property type="project" value="TreeGrafter"/>
</dbReference>
<evidence type="ECO:0000259" key="4">
    <source>
        <dbReference type="Pfam" id="PF26140"/>
    </source>
</evidence>
<gene>
    <name evidence="5" type="ORF">HMPREF1120_00915</name>
</gene>
<dbReference type="EMBL" id="JH226130">
    <property type="protein sequence ID" value="EHY52706.1"/>
    <property type="molecule type" value="Genomic_DNA"/>
</dbReference>